<evidence type="ECO:0000256" key="1">
    <source>
        <dbReference type="ARBA" id="ARBA00022729"/>
    </source>
</evidence>
<evidence type="ECO:0000313" key="4">
    <source>
        <dbReference type="EMBL" id="AAY57835.1"/>
    </source>
</evidence>
<dbReference type="Pfam" id="PF13505">
    <property type="entry name" value="OMP_b-brl"/>
    <property type="match status" value="1"/>
</dbReference>
<dbReference type="PATRIC" id="fig|480.229.peg.1921"/>
<evidence type="ECO:0000256" key="2">
    <source>
        <dbReference type="SAM" id="SignalP"/>
    </source>
</evidence>
<reference evidence="4" key="1">
    <citation type="journal article" date="2005" name="J. Bacteriol.">
        <title>Identification and characterization of a novel outer membrane protein (OMP J) of Moraxella catarrhalis that exists in two major forms.</title>
        <authorList>
            <person name="Hays J.P."/>
            <person name="van Selm S."/>
            <person name="Hoogenboezem T."/>
            <person name="Estevao S."/>
            <person name="Eadie K."/>
            <person name="van Veelen P."/>
            <person name="Tommassen J."/>
            <person name="van Belkum A."/>
            <person name="Hermans P.W."/>
        </authorList>
    </citation>
    <scope>NUCLEOTIDE SEQUENCE</scope>
    <source>
        <strain evidence="4">F3.57</strain>
    </source>
</reference>
<dbReference type="InterPro" id="IPR027385">
    <property type="entry name" value="Beta-barrel_OMP"/>
</dbReference>
<dbReference type="EMBL" id="DQ008978">
    <property type="protein sequence ID" value="AAY57835.1"/>
    <property type="molecule type" value="Genomic_DNA"/>
</dbReference>
<gene>
    <name evidence="4" type="primary">ompJ</name>
</gene>
<feature type="chain" id="PRO_5009342446" evidence="2">
    <location>
        <begin position="23"/>
        <end position="192"/>
    </location>
</feature>
<dbReference type="RefSeq" id="WP_064622831.1">
    <property type="nucleotide sequence ID" value="NZ_LXHJ01000007.1"/>
</dbReference>
<feature type="signal peptide" evidence="2">
    <location>
        <begin position="1"/>
        <end position="22"/>
    </location>
</feature>
<dbReference type="InterPro" id="IPR011250">
    <property type="entry name" value="OMP/PagP_B-barrel"/>
</dbReference>
<organism evidence="4">
    <name type="scientific">Moraxella catarrhalis</name>
    <name type="common">Branhamella catarrhalis</name>
    <dbReference type="NCBI Taxonomy" id="480"/>
    <lineage>
        <taxon>Bacteria</taxon>
        <taxon>Pseudomonadati</taxon>
        <taxon>Pseudomonadota</taxon>
        <taxon>Gammaproteobacteria</taxon>
        <taxon>Moraxellales</taxon>
        <taxon>Moraxellaceae</taxon>
        <taxon>Moraxella</taxon>
    </lineage>
</organism>
<dbReference type="Gene3D" id="2.40.160.20">
    <property type="match status" value="1"/>
</dbReference>
<evidence type="ECO:0000259" key="3">
    <source>
        <dbReference type="Pfam" id="PF13505"/>
    </source>
</evidence>
<feature type="domain" description="Outer membrane protein beta-barrel" evidence="3">
    <location>
        <begin position="14"/>
        <end position="191"/>
    </location>
</feature>
<dbReference type="SUPFAM" id="SSF56925">
    <property type="entry name" value="OMPA-like"/>
    <property type="match status" value="1"/>
</dbReference>
<dbReference type="AlphaFoldDB" id="Q2Y2N5"/>
<protein>
    <submittedName>
        <fullName evidence="4">Outer membrane protein J</fullName>
    </submittedName>
</protein>
<keyword evidence="1 2" id="KW-0732">Signal</keyword>
<proteinExistence type="predicted"/>
<name>Q2Y2N5_MORCA</name>
<accession>Q2Y2N5</accession>
<sequence>MKTLKTLLAVSASSLLAMSANAAISYGNSADAQPYVGVKIGQVDAKQINGKNTAYGIYAGYNFDQNFGAEAEFVGSDAKEFDVTVPAVVGVSPAVVLPVKGDVKSFGAYGTYRYNFINTPFYAKGKLGIAKTKVDVTGRKATASYSNKSDETSLAGGVGVGFKPLANVGVEASYNYLSEDANAISLGAHLAF</sequence>